<dbReference type="EMBL" id="PUIO01000062">
    <property type="protein sequence ID" value="PQP16563.1"/>
    <property type="molecule type" value="Genomic_DNA"/>
</dbReference>
<reference evidence="2" key="1">
    <citation type="submission" date="2018-02" db="EMBL/GenBank/DDBJ databases">
        <title>Draft genome sequencing of Rhodococcus opacus KU647198.</title>
        <authorList>
            <person name="Zheng B.-X."/>
        </authorList>
    </citation>
    <scope>NUCLEOTIDE SEQUENCE [LARGE SCALE GENOMIC DNA]</scope>
    <source>
        <strain evidence="2">04-OD7</strain>
    </source>
</reference>
<proteinExistence type="predicted"/>
<dbReference type="Pfam" id="PF17342">
    <property type="entry name" value="DUF5372"/>
    <property type="match status" value="1"/>
</dbReference>
<sequence>MTHPFHPWSGREFVFVAVRQTWSQDRVFFVDAEGRQFSLPVGWTDAAAPDEFVAMAAGRCPFRFADLAELRRLIDGLADRLHM</sequence>
<evidence type="ECO:0000313" key="2">
    <source>
        <dbReference type="Proteomes" id="UP000239290"/>
    </source>
</evidence>
<accession>A0A2S8IP96</accession>
<evidence type="ECO:0000313" key="1">
    <source>
        <dbReference type="EMBL" id="PQP16563.1"/>
    </source>
</evidence>
<comment type="caution">
    <text evidence="1">The sequence shown here is derived from an EMBL/GenBank/DDBJ whole genome shotgun (WGS) entry which is preliminary data.</text>
</comment>
<dbReference type="RefSeq" id="WP_105421911.1">
    <property type="nucleotide sequence ID" value="NZ_PUIO01000062.1"/>
</dbReference>
<dbReference type="AlphaFoldDB" id="A0A2S8IP96"/>
<protein>
    <submittedName>
        <fullName evidence="1">Uncharacterized protein</fullName>
    </submittedName>
</protein>
<dbReference type="InterPro" id="IPR035315">
    <property type="entry name" value="DUF5372"/>
</dbReference>
<gene>
    <name evidence="1" type="ORF">C5613_35830</name>
</gene>
<name>A0A2S8IP96_RHOOP</name>
<dbReference type="Proteomes" id="UP000239290">
    <property type="component" value="Unassembled WGS sequence"/>
</dbReference>
<organism evidence="1 2">
    <name type="scientific">Rhodococcus opacus</name>
    <name type="common">Nocardia opaca</name>
    <dbReference type="NCBI Taxonomy" id="37919"/>
    <lineage>
        <taxon>Bacteria</taxon>
        <taxon>Bacillati</taxon>
        <taxon>Actinomycetota</taxon>
        <taxon>Actinomycetes</taxon>
        <taxon>Mycobacteriales</taxon>
        <taxon>Nocardiaceae</taxon>
        <taxon>Rhodococcus</taxon>
    </lineage>
</organism>